<sequence length="66" mass="7723">MNLLFIPFKSYINDIGGPSTFMINLKDFLISKSFKFQSNPGRINTTNGIFFPITYDKFILSYFRKN</sequence>
<reference evidence="1" key="1">
    <citation type="journal article" date="2014" name="Front. Microbiol.">
        <title>High frequency of phylogenetically diverse reductive dehalogenase-homologous genes in deep subseafloor sedimentary metagenomes.</title>
        <authorList>
            <person name="Kawai M."/>
            <person name="Futagami T."/>
            <person name="Toyoda A."/>
            <person name="Takaki Y."/>
            <person name="Nishi S."/>
            <person name="Hori S."/>
            <person name="Arai W."/>
            <person name="Tsubouchi T."/>
            <person name="Morono Y."/>
            <person name="Uchiyama I."/>
            <person name="Ito T."/>
            <person name="Fujiyama A."/>
            <person name="Inagaki F."/>
            <person name="Takami H."/>
        </authorList>
    </citation>
    <scope>NUCLEOTIDE SEQUENCE</scope>
    <source>
        <strain evidence="1">Expedition CK06-06</strain>
    </source>
</reference>
<comment type="caution">
    <text evidence="1">The sequence shown here is derived from an EMBL/GenBank/DDBJ whole genome shotgun (WGS) entry which is preliminary data.</text>
</comment>
<protein>
    <submittedName>
        <fullName evidence="1">Uncharacterized protein</fullName>
    </submittedName>
</protein>
<dbReference type="EMBL" id="BARU01018020">
    <property type="protein sequence ID" value="GAH51538.1"/>
    <property type="molecule type" value="Genomic_DNA"/>
</dbReference>
<proteinExistence type="predicted"/>
<dbReference type="AlphaFoldDB" id="X1I1X7"/>
<name>X1I1X7_9ZZZZ</name>
<organism evidence="1">
    <name type="scientific">marine sediment metagenome</name>
    <dbReference type="NCBI Taxonomy" id="412755"/>
    <lineage>
        <taxon>unclassified sequences</taxon>
        <taxon>metagenomes</taxon>
        <taxon>ecological metagenomes</taxon>
    </lineage>
</organism>
<evidence type="ECO:0000313" key="1">
    <source>
        <dbReference type="EMBL" id="GAH51538.1"/>
    </source>
</evidence>
<accession>X1I1X7</accession>
<feature type="non-terminal residue" evidence="1">
    <location>
        <position position="66"/>
    </location>
</feature>
<gene>
    <name evidence="1" type="ORF">S03H2_29826</name>
</gene>